<dbReference type="InterPro" id="IPR036224">
    <property type="entry name" value="GINS_bundle-like_dom_sf"/>
</dbReference>
<dbReference type="EMBL" id="BRXY01000068">
    <property type="protein sequence ID" value="GMH60990.1"/>
    <property type="molecule type" value="Genomic_DNA"/>
</dbReference>
<dbReference type="InterPro" id="IPR056784">
    <property type="entry name" value="PSF2_N"/>
</dbReference>
<dbReference type="Pfam" id="PF25005">
    <property type="entry name" value="PSF2_N"/>
    <property type="match status" value="1"/>
</dbReference>
<comment type="similarity">
    <text evidence="2">Belongs to the GINS2/PSF2 family.</text>
</comment>
<comment type="subcellular location">
    <subcellularLocation>
        <location evidence="1">Nucleus</location>
    </subcellularLocation>
</comment>
<protein>
    <recommendedName>
        <fullName evidence="6">DNA replication complex GINS protein PSF2 N-terminal domain-containing protein</fullName>
    </recommendedName>
</protein>
<organism evidence="7 8">
    <name type="scientific">Triparma strigata</name>
    <dbReference type="NCBI Taxonomy" id="1606541"/>
    <lineage>
        <taxon>Eukaryota</taxon>
        <taxon>Sar</taxon>
        <taxon>Stramenopiles</taxon>
        <taxon>Ochrophyta</taxon>
        <taxon>Bolidophyceae</taxon>
        <taxon>Parmales</taxon>
        <taxon>Triparmaceae</taxon>
        <taxon>Triparma</taxon>
    </lineage>
</organism>
<dbReference type="OrthoDB" id="1938138at2759"/>
<evidence type="ECO:0000313" key="8">
    <source>
        <dbReference type="Proteomes" id="UP001165085"/>
    </source>
</evidence>
<dbReference type="InterPro" id="IPR007257">
    <property type="entry name" value="GINS_Psf2"/>
</dbReference>
<dbReference type="Gene3D" id="3.40.5.50">
    <property type="match status" value="1"/>
</dbReference>
<evidence type="ECO:0000313" key="7">
    <source>
        <dbReference type="EMBL" id="GMH60990.1"/>
    </source>
</evidence>
<dbReference type="CDD" id="cd21694">
    <property type="entry name" value="GINS_B_Psf2"/>
    <property type="match status" value="1"/>
</dbReference>
<dbReference type="CDD" id="cd11712">
    <property type="entry name" value="GINS_A_psf2"/>
    <property type="match status" value="1"/>
</dbReference>
<keyword evidence="8" id="KW-1185">Reference proteome</keyword>
<keyword evidence="4" id="KW-0539">Nucleus</keyword>
<comment type="caution">
    <text evidence="7">The sequence shown here is derived from an EMBL/GenBank/DDBJ whole genome shotgun (WGS) entry which is preliminary data.</text>
</comment>
<gene>
    <name evidence="7" type="ORF">TrST_g8766</name>
</gene>
<dbReference type="SUPFAM" id="SSF160059">
    <property type="entry name" value="PriA/YqbF domain"/>
    <property type="match status" value="1"/>
</dbReference>
<evidence type="ECO:0000256" key="1">
    <source>
        <dbReference type="ARBA" id="ARBA00004123"/>
    </source>
</evidence>
<dbReference type="FunFam" id="3.40.5.50:FF:000001">
    <property type="entry name" value="DNA replication complex GINS protein PSF2"/>
    <property type="match status" value="1"/>
</dbReference>
<evidence type="ECO:0000256" key="5">
    <source>
        <dbReference type="SAM" id="MobiDB-lite"/>
    </source>
</evidence>
<dbReference type="GO" id="GO:0000727">
    <property type="term" value="P:double-strand break repair via break-induced replication"/>
    <property type="evidence" value="ECO:0007669"/>
    <property type="project" value="TreeGrafter"/>
</dbReference>
<accession>A0A9W7A134</accession>
<feature type="compositionally biased region" description="Basic and acidic residues" evidence="5">
    <location>
        <begin position="212"/>
        <end position="224"/>
    </location>
</feature>
<dbReference type="SUPFAM" id="SSF158573">
    <property type="entry name" value="GINS helical bundle-like"/>
    <property type="match status" value="1"/>
</dbReference>
<name>A0A9W7A134_9STRA</name>
<sequence>MSSLSLHPPSTNIGNKDNGTVSRYSMQDFLSEDTKVEIVPAFDCPTLSFISCDYGPFIAGMSVPVPLWLAVELRKQFRCRITPPPWLCESYLTEVLNYEKDPMNETFFTSSEHPSNPDIQLTLPYHYQSIARVLIDVCPGDIERVKSINVILQDIDFLRNSKSVNILKRLSLSMDGTEGEEVQRNFNMRSGWKGMEVQEFKGVTVKMLEGVRGGDGEGRGEGRGGRGAGNDGRKEGRRKFRNERRREEDGMGGDETPTAKPGRKPTGTPTIDEDGLEVAQIEEGEELEEPTRQGAQRLRRFR</sequence>
<feature type="compositionally biased region" description="Acidic residues" evidence="5">
    <location>
        <begin position="271"/>
        <end position="288"/>
    </location>
</feature>
<evidence type="ECO:0000256" key="4">
    <source>
        <dbReference type="ARBA" id="ARBA00023242"/>
    </source>
</evidence>
<feature type="domain" description="DNA replication complex GINS protein PSF2 N-terminal" evidence="6">
    <location>
        <begin position="28"/>
        <end position="81"/>
    </location>
</feature>
<dbReference type="GO" id="GO:0000811">
    <property type="term" value="C:GINS complex"/>
    <property type="evidence" value="ECO:0007669"/>
    <property type="project" value="TreeGrafter"/>
</dbReference>
<dbReference type="GO" id="GO:0006260">
    <property type="term" value="P:DNA replication"/>
    <property type="evidence" value="ECO:0007669"/>
    <property type="project" value="UniProtKB-KW"/>
</dbReference>
<dbReference type="PANTHER" id="PTHR12772">
    <property type="entry name" value="DNA REPLICATION COMPLEX GINS PROTEIN PSF2"/>
    <property type="match status" value="1"/>
</dbReference>
<reference evidence="8" key="1">
    <citation type="journal article" date="2023" name="Commun. Biol.">
        <title>Genome analysis of Parmales, the sister group of diatoms, reveals the evolutionary specialization of diatoms from phago-mixotrophs to photoautotrophs.</title>
        <authorList>
            <person name="Ban H."/>
            <person name="Sato S."/>
            <person name="Yoshikawa S."/>
            <person name="Yamada K."/>
            <person name="Nakamura Y."/>
            <person name="Ichinomiya M."/>
            <person name="Sato N."/>
            <person name="Blanc-Mathieu R."/>
            <person name="Endo H."/>
            <person name="Kuwata A."/>
            <person name="Ogata H."/>
        </authorList>
    </citation>
    <scope>NUCLEOTIDE SEQUENCE [LARGE SCALE GENOMIC DNA]</scope>
    <source>
        <strain evidence="8">NIES 3701</strain>
    </source>
</reference>
<evidence type="ECO:0000259" key="6">
    <source>
        <dbReference type="Pfam" id="PF25005"/>
    </source>
</evidence>
<dbReference type="PANTHER" id="PTHR12772:SF0">
    <property type="entry name" value="DNA REPLICATION COMPLEX GINS PROTEIN PSF2"/>
    <property type="match status" value="1"/>
</dbReference>
<dbReference type="Gene3D" id="1.20.58.1020">
    <property type="match status" value="1"/>
</dbReference>
<evidence type="ECO:0000256" key="3">
    <source>
        <dbReference type="ARBA" id="ARBA00022705"/>
    </source>
</evidence>
<feature type="region of interest" description="Disordered" evidence="5">
    <location>
        <begin position="208"/>
        <end position="302"/>
    </location>
</feature>
<dbReference type="AlphaFoldDB" id="A0A9W7A134"/>
<proteinExistence type="inferred from homology"/>
<evidence type="ECO:0000256" key="2">
    <source>
        <dbReference type="ARBA" id="ARBA00010565"/>
    </source>
</evidence>
<dbReference type="Proteomes" id="UP001165085">
    <property type="component" value="Unassembled WGS sequence"/>
</dbReference>
<keyword evidence="3" id="KW-0235">DNA replication</keyword>